<comment type="similarity">
    <text evidence="11">Belongs to the TRAFAC class myosin-kinesin ATPase superfamily. Kinesin family. KIN-13 subfamily.</text>
</comment>
<comment type="caution">
    <text evidence="18">The sequence shown here is derived from an EMBL/GenBank/DDBJ whole genome shotgun (WGS) entry which is preliminary data.</text>
</comment>
<dbReference type="FunFam" id="3.40.850.10:FF:000012">
    <property type="entry name" value="Kinesin-like protein"/>
    <property type="match status" value="1"/>
</dbReference>
<dbReference type="PROSITE" id="PS00411">
    <property type="entry name" value="KINESIN_MOTOR_1"/>
    <property type="match status" value="1"/>
</dbReference>
<dbReference type="GO" id="GO:0005874">
    <property type="term" value="C:microtubule"/>
    <property type="evidence" value="ECO:0007669"/>
    <property type="project" value="UniProtKB-KW"/>
</dbReference>
<evidence type="ECO:0000256" key="5">
    <source>
        <dbReference type="ARBA" id="ARBA00022741"/>
    </source>
</evidence>
<evidence type="ECO:0000256" key="2">
    <source>
        <dbReference type="ARBA" id="ARBA00022490"/>
    </source>
</evidence>
<evidence type="ECO:0000256" key="8">
    <source>
        <dbReference type="ARBA" id="ARBA00023175"/>
    </source>
</evidence>
<evidence type="ECO:0000256" key="3">
    <source>
        <dbReference type="ARBA" id="ARBA00022553"/>
    </source>
</evidence>
<dbReference type="InterPro" id="IPR027640">
    <property type="entry name" value="Kinesin-like_fam"/>
</dbReference>
<dbReference type="InterPro" id="IPR019821">
    <property type="entry name" value="Kinesin_motor_CS"/>
</dbReference>
<feature type="binding site" evidence="14">
    <location>
        <begin position="309"/>
        <end position="316"/>
    </location>
    <ligand>
        <name>ATP</name>
        <dbReference type="ChEBI" id="CHEBI:30616"/>
    </ligand>
</feature>
<dbReference type="SUPFAM" id="SSF52540">
    <property type="entry name" value="P-loop containing nucleoside triphosphate hydrolases"/>
    <property type="match status" value="1"/>
</dbReference>
<dbReference type="FunFam" id="1.10.150.50:FF:000052">
    <property type="entry name" value="Kinesin family member 24"/>
    <property type="match status" value="1"/>
</dbReference>
<keyword evidence="8 14" id="KW-0505">Motor protein</keyword>
<evidence type="ECO:0000256" key="14">
    <source>
        <dbReference type="PROSITE-ProRule" id="PRU00283"/>
    </source>
</evidence>
<feature type="non-terminal residue" evidence="18">
    <location>
        <position position="1404"/>
    </location>
</feature>
<evidence type="ECO:0000256" key="10">
    <source>
        <dbReference type="ARBA" id="ARBA00057466"/>
    </source>
</evidence>
<feature type="region of interest" description="Disordered" evidence="15">
    <location>
        <begin position="552"/>
        <end position="626"/>
    </location>
</feature>
<evidence type="ECO:0000256" key="12">
    <source>
        <dbReference type="ARBA" id="ARBA00064835"/>
    </source>
</evidence>
<dbReference type="Gene3D" id="1.10.150.50">
    <property type="entry name" value="Transcription Factor, Ets-1"/>
    <property type="match status" value="1"/>
</dbReference>
<keyword evidence="6" id="KW-0970">Cilium biogenesis/degradation</keyword>
<dbReference type="CDD" id="cd09541">
    <property type="entry name" value="SAM_KIF24-like"/>
    <property type="match status" value="1"/>
</dbReference>
<keyword evidence="7 14" id="KW-0067">ATP-binding</keyword>
<organism evidence="18 19">
    <name type="scientific">Thryothorus ludovicianus</name>
    <name type="common">Carolina wren</name>
    <name type="synonym">Sylvia ludoviciana</name>
    <dbReference type="NCBI Taxonomy" id="74200"/>
    <lineage>
        <taxon>Eukaryota</taxon>
        <taxon>Metazoa</taxon>
        <taxon>Chordata</taxon>
        <taxon>Craniata</taxon>
        <taxon>Vertebrata</taxon>
        <taxon>Euteleostomi</taxon>
        <taxon>Archelosauria</taxon>
        <taxon>Archosauria</taxon>
        <taxon>Dinosauria</taxon>
        <taxon>Saurischia</taxon>
        <taxon>Theropoda</taxon>
        <taxon>Coelurosauria</taxon>
        <taxon>Aves</taxon>
        <taxon>Neognathae</taxon>
        <taxon>Neoaves</taxon>
        <taxon>Telluraves</taxon>
        <taxon>Australaves</taxon>
        <taxon>Passeriformes</taxon>
        <taxon>Certhiidae</taxon>
        <taxon>Troglodytinae</taxon>
        <taxon>Thryothorus</taxon>
    </lineage>
</organism>
<dbReference type="EMBL" id="VZTB01001008">
    <property type="protein sequence ID" value="NXA72165.1"/>
    <property type="molecule type" value="Genomic_DNA"/>
</dbReference>
<accession>A0A7K7Y2L1</accession>
<feature type="compositionally biased region" description="Low complexity" evidence="15">
    <location>
        <begin position="1196"/>
        <end position="1207"/>
    </location>
</feature>
<feature type="non-terminal residue" evidence="18">
    <location>
        <position position="1"/>
    </location>
</feature>
<dbReference type="GO" id="GO:0030030">
    <property type="term" value="P:cell projection organization"/>
    <property type="evidence" value="ECO:0007669"/>
    <property type="project" value="UniProtKB-KW"/>
</dbReference>
<evidence type="ECO:0000256" key="11">
    <source>
        <dbReference type="ARBA" id="ARBA00061030"/>
    </source>
</evidence>
<feature type="domain" description="Kinesin motor" evidence="16">
    <location>
        <begin position="219"/>
        <end position="542"/>
    </location>
</feature>
<evidence type="ECO:0000256" key="1">
    <source>
        <dbReference type="ARBA" id="ARBA00004114"/>
    </source>
</evidence>
<dbReference type="PROSITE" id="PS50105">
    <property type="entry name" value="SAM_DOMAIN"/>
    <property type="match status" value="1"/>
</dbReference>
<comment type="subunit">
    <text evidence="12">Interacts with CCP110, CEP97, TALPID3. Interacts with MPHOSPH9.</text>
</comment>
<evidence type="ECO:0000256" key="7">
    <source>
        <dbReference type="ARBA" id="ARBA00022840"/>
    </source>
</evidence>
<sequence length="1404" mass="156347">MASCFYECLCEAELEKYYPHFTAFGLQKIDELAKVSMEDYTKLGVHDTNDRKRLFQLIRIIQIMRQESISDLSKQDFKPKGLFIQPQVTRSGPRRQLCFESFCEENDGTVKGSESELGHSPDFSAHEESSVGEMLGHIPPHDSEPIRLTRSDLNIPGIGTKNDPSCPTVSDDIAPLMGDSETPILQRVTHISGYNYGLPRSCVRSNTFDKETPWTQREKIRVCVRKRPLCLREERRGEINIITVKDKETLLLHEKKEAVDLTQYILQHVFYFDEVFGESCTNQDVYMKTAYPLIQHIFNGGNATCFAYGQTGAGKTYTMIGNQRNPGLYALAAKDIFRYLEVSPSSKELIVLISFYEIYCGQLYDLLNGRKRLFAREDGNHVVQIVGLREVQVDSVDELLEVILKGGKERSTGATGVNSDSSRSHAIIQIQIKDTANRAFGRISFIDLAGSERAADARDSDRQTKMEGAEINQSLLALKECIRALDQEHTHTPFRQSKLTQVLKDSFIGNSKTCMIANVSPSHIATEHTLNTLRYADRVKELKKGIRCSTPVTKRRRRSRNVSPKHVQGTPLLQAGEKNSPKKVKLGLQHPSSATKAKAYPAALQPPGVPLTSTPKGAGKGHGYRGNSSTPCFHHTTPVKGVLQITQPLKKKNDDLSPHSEKSPSVEDFIATAETKESSQQNKHVQNRTPVQCLKVQTVHPVQKELVPREDHSFGDGNLSSDSEQEWENTSSRQSAEPWAYMLPFQKDREKNLHLFHQKFQQPPILKQKLNYQPLERFLMQYKPEEIQVNQELSLTVTEMQGKEGMLLEDLDDSDFSEDSFSPVCTQKSVKRGNTNKCSQHSFFLHEREQGTEEEQKGQKRQGLFFKYAVPMQDYGLDDSWDCSEGSPKTEESIKNGACSNTPADWSYDLTVESSPSNTAEKPYCMQEDPACSWTNSRDFLGDHTEYKSKHRCLVYSSVATLTPEKDASNPYISPVLKSGTPDCKEIDLQHEEKEEFTLDRNAALAGGVKWKGQKNGVSHSVSSSCSSEFTSELMAPLLVSPLDGEDTTETEKASSKQEKPPSKKQVLDSDSQSRFESEGWQCTRSRSLTDSMLELGEQPRLGGKLCALLGSSQALQKQLPPACGRVKPCCCHLGWDLSKQGVRRSLFVECDPTEETSAAGSTAGSAVLRPEREGGGLCSDSPCKEQCGADANLHNNAGNAGRSNSSQGPRAEEVKAEIPEKSYAAQSSQESSLLLQPKPGLGNEDLIHSEDPAKSSFGIEETWLLKNKLKQNIFTQETSAADAGFATKDNKPAANAKCPSHMSSSSSLSAASGMGKWQREALEKAQQTVIRAHRQQLDEMACLCFKEECLINQMSAMDFQNFMTMLDEILVLKSKCVQVMRAQLQLYLPSPGTDTSLQTPPPV</sequence>
<dbReference type="Proteomes" id="UP000558509">
    <property type="component" value="Unassembled WGS sequence"/>
</dbReference>
<dbReference type="PANTHER" id="PTHR47971:SF20">
    <property type="entry name" value="KINESIN-LIKE PROTEIN KIF24"/>
    <property type="match status" value="1"/>
</dbReference>
<dbReference type="GO" id="GO:0005814">
    <property type="term" value="C:centriole"/>
    <property type="evidence" value="ECO:0007669"/>
    <property type="project" value="UniProtKB-SubCell"/>
</dbReference>
<dbReference type="Gene3D" id="3.40.850.10">
    <property type="entry name" value="Kinesin motor domain"/>
    <property type="match status" value="1"/>
</dbReference>
<dbReference type="GO" id="GO:0007019">
    <property type="term" value="P:microtubule depolymerization"/>
    <property type="evidence" value="ECO:0007669"/>
    <property type="project" value="TreeGrafter"/>
</dbReference>
<feature type="compositionally biased region" description="Polar residues" evidence="15">
    <location>
        <begin position="718"/>
        <end position="735"/>
    </location>
</feature>
<feature type="region of interest" description="Disordered" evidence="15">
    <location>
        <begin position="1042"/>
        <end position="1079"/>
    </location>
</feature>
<evidence type="ECO:0000256" key="9">
    <source>
        <dbReference type="ARBA" id="ARBA00023212"/>
    </source>
</evidence>
<feature type="region of interest" description="Disordered" evidence="15">
    <location>
        <begin position="1292"/>
        <end position="1311"/>
    </location>
</feature>
<dbReference type="InterPro" id="IPR027417">
    <property type="entry name" value="P-loop_NTPase"/>
</dbReference>
<feature type="compositionally biased region" description="Basic and acidic residues" evidence="15">
    <location>
        <begin position="1211"/>
        <end position="1221"/>
    </location>
</feature>
<evidence type="ECO:0000259" key="17">
    <source>
        <dbReference type="PROSITE" id="PS50105"/>
    </source>
</evidence>
<comment type="function">
    <text evidence="10">Microtubule-dependent motor protein that acts as a negative regulator of ciliogenesis by mediating recruitment of CCP110 to mother centriole in cycling cells, leading to restrict nucleation of cilia at centrioles. Mediates depolymerization of microtubules of centriolar origin, possibly to suppress aberrant cilia formation. Following activation by NEK2 involved in disassembly of primary cilium during G2/M phase but does not disassemble fully formed ciliary axonemes. As cilium assembly and disassembly is proposed to coexist in a dynamic equilibrium may suppress nascent cilium assembly and, potentially, ciliar re-assembly in cells that have already disassembled their cilia ensuring the completion of cilium removal in the later stages of the cell cycle. Plays an important role in recruiting MPHOSPH9, a negative regulator of cilia formation to the distal end of mother centriole.</text>
</comment>
<dbReference type="PROSITE" id="PS50067">
    <property type="entry name" value="KINESIN_MOTOR_2"/>
    <property type="match status" value="1"/>
</dbReference>
<evidence type="ECO:0000259" key="16">
    <source>
        <dbReference type="PROSITE" id="PS50067"/>
    </source>
</evidence>
<feature type="region of interest" description="Disordered" evidence="15">
    <location>
        <begin position="1195"/>
        <end position="1244"/>
    </location>
</feature>
<feature type="domain" description="SAM" evidence="17">
    <location>
        <begin position="1"/>
        <end position="64"/>
    </location>
</feature>
<evidence type="ECO:0000313" key="18">
    <source>
        <dbReference type="EMBL" id="NXA72165.1"/>
    </source>
</evidence>
<dbReference type="SMART" id="SM00129">
    <property type="entry name" value="KISc"/>
    <property type="match status" value="1"/>
</dbReference>
<gene>
    <name evidence="18" type="primary">Kif24</name>
    <name evidence="18" type="ORF">THRLUD_R12570</name>
</gene>
<keyword evidence="5 14" id="KW-0547">Nucleotide-binding</keyword>
<dbReference type="GO" id="GO:0005524">
    <property type="term" value="F:ATP binding"/>
    <property type="evidence" value="ECO:0007669"/>
    <property type="project" value="UniProtKB-UniRule"/>
</dbReference>
<evidence type="ECO:0000313" key="19">
    <source>
        <dbReference type="Proteomes" id="UP000558509"/>
    </source>
</evidence>
<keyword evidence="3" id="KW-0597">Phosphoprotein</keyword>
<dbReference type="GO" id="GO:0007018">
    <property type="term" value="P:microtubule-based movement"/>
    <property type="evidence" value="ECO:0007669"/>
    <property type="project" value="InterPro"/>
</dbReference>
<name>A0A7K7Y2L1_THRLU</name>
<dbReference type="CDD" id="cd01367">
    <property type="entry name" value="KISc_KIF2_like"/>
    <property type="match status" value="1"/>
</dbReference>
<dbReference type="InterPro" id="IPR036961">
    <property type="entry name" value="Kinesin_motor_dom_sf"/>
</dbReference>
<dbReference type="PANTHER" id="PTHR47971">
    <property type="entry name" value="KINESIN-RELATED PROTEIN 6"/>
    <property type="match status" value="1"/>
</dbReference>
<dbReference type="Pfam" id="PF00225">
    <property type="entry name" value="Kinesin"/>
    <property type="match status" value="1"/>
</dbReference>
<evidence type="ECO:0000256" key="15">
    <source>
        <dbReference type="SAM" id="MobiDB-lite"/>
    </source>
</evidence>
<reference evidence="18 19" key="1">
    <citation type="submission" date="2019-09" db="EMBL/GenBank/DDBJ databases">
        <title>Bird 10,000 Genomes (B10K) Project - Family phase.</title>
        <authorList>
            <person name="Zhang G."/>
        </authorList>
    </citation>
    <scope>NUCLEOTIDE SEQUENCE [LARGE SCALE GENOMIC DNA]</scope>
    <source>
        <strain evidence="18">B10K-DU-001-68</strain>
        <tissue evidence="18">Muscle</tissue>
    </source>
</reference>
<keyword evidence="4" id="KW-0493">Microtubule</keyword>
<dbReference type="InterPro" id="IPR001660">
    <property type="entry name" value="SAM"/>
</dbReference>
<dbReference type="InterPro" id="IPR013761">
    <property type="entry name" value="SAM/pointed_sf"/>
</dbReference>
<comment type="subcellular location">
    <subcellularLocation>
        <location evidence="1">Cytoplasm</location>
        <location evidence="1">Cytoskeleton</location>
        <location evidence="1">Microtubule organizing center</location>
        <location evidence="1">Centrosome</location>
        <location evidence="1">Centriole</location>
    </subcellularLocation>
</comment>
<dbReference type="GO" id="GO:0003777">
    <property type="term" value="F:microtubule motor activity"/>
    <property type="evidence" value="ECO:0007669"/>
    <property type="project" value="InterPro"/>
</dbReference>
<protein>
    <recommendedName>
        <fullName evidence="13">Kinesin-like protein KIF24</fullName>
    </recommendedName>
</protein>
<dbReference type="InterPro" id="IPR001752">
    <property type="entry name" value="Kinesin_motor_dom"/>
</dbReference>
<feature type="compositionally biased region" description="Low complexity" evidence="15">
    <location>
        <begin position="1301"/>
        <end position="1311"/>
    </location>
</feature>
<dbReference type="SUPFAM" id="SSF47769">
    <property type="entry name" value="SAM/Pointed domain"/>
    <property type="match status" value="1"/>
</dbReference>
<keyword evidence="2" id="KW-0963">Cytoplasm</keyword>
<evidence type="ECO:0000256" key="13">
    <source>
        <dbReference type="ARBA" id="ARBA00073211"/>
    </source>
</evidence>
<keyword evidence="9" id="KW-0206">Cytoskeleton</keyword>
<evidence type="ECO:0000256" key="6">
    <source>
        <dbReference type="ARBA" id="ARBA00022794"/>
    </source>
</evidence>
<dbReference type="GO" id="GO:0008017">
    <property type="term" value="F:microtubule binding"/>
    <property type="evidence" value="ECO:0007669"/>
    <property type="project" value="InterPro"/>
</dbReference>
<evidence type="ECO:0000256" key="4">
    <source>
        <dbReference type="ARBA" id="ARBA00022701"/>
    </source>
</evidence>
<proteinExistence type="inferred from homology"/>
<dbReference type="PRINTS" id="PR00380">
    <property type="entry name" value="KINESINHEAVY"/>
</dbReference>
<keyword evidence="19" id="KW-1185">Reference proteome</keyword>
<feature type="compositionally biased region" description="Low complexity" evidence="15">
    <location>
        <begin position="1227"/>
        <end position="1237"/>
    </location>
</feature>
<feature type="region of interest" description="Disordered" evidence="15">
    <location>
        <begin position="706"/>
        <end position="735"/>
    </location>
</feature>
<feature type="compositionally biased region" description="Basic and acidic residues" evidence="15">
    <location>
        <begin position="1050"/>
        <end position="1078"/>
    </location>
</feature>